<dbReference type="RefSeq" id="WP_282765420.1">
    <property type="nucleotide sequence ID" value="NZ_JASCTH010000030.1"/>
</dbReference>
<dbReference type="Proteomes" id="UP001241758">
    <property type="component" value="Unassembled WGS sequence"/>
</dbReference>
<evidence type="ECO:0000313" key="1">
    <source>
        <dbReference type="EMBL" id="MDI6104127.1"/>
    </source>
</evidence>
<protein>
    <recommendedName>
        <fullName evidence="3">Baseplate assembly protein</fullName>
    </recommendedName>
</protein>
<comment type="caution">
    <text evidence="1">The sequence shown here is derived from an EMBL/GenBank/DDBJ whole genome shotgun (WGS) entry which is preliminary data.</text>
</comment>
<evidence type="ECO:0008006" key="3">
    <source>
        <dbReference type="Google" id="ProtNLM"/>
    </source>
</evidence>
<accession>A0ABT6WWK6</accession>
<proteinExistence type="predicted"/>
<keyword evidence="2" id="KW-1185">Reference proteome</keyword>
<sequence>MTTRPNCPCDTFTHPAPAAIDAGLTVIPRQIATFEQFRRAMLAELPAHRPALAGWRARGDQDLGVMVLEMWAYACEVLSFYDETIAHESYLRTARLAPSVRRLVELLGYRPRPAVAARARLAVRADGRQPLVLPAGTAFRSSAFGAEPPQVFELDADTTVHPLLNGWALEPTRPASVPALATTLLVEQRSARVGAGDHLLVESAGASAGVFTATSVTRGAGGHLVTLDKALTAAVPLATARLLRPGATTTLWTGPLQPQTLANGATTLALAGTVSQIQPGSRIIAVGPLGTAALTVTTTSQETRKLAGETTFTVGSTTVTGPPLRTPVTVVTIAPGWPAGTLGTDPAKIIIEYGLQEAGTLTMPVDPRIQPGAALRLRPPIEAPPDGTRPVTFLVEDADGTGAGLAGQVDFETGALLPGQGGGLTTVLAPPATVHANLAGVSRGETVPAEVLGAGDGSVANQAFTLRKNPLTYLSAPTGVDPNGVRSTLTVWVRDIRWSEVPSFFGAAPDATVYVVRQDDAGASTVIFGDSVRGARLPSGAAVVARYRFGAGAATPPAGGITQLARPVKGITAVRNPVAASGGDDAQPAERVRTYAPRSALLFGRAVSIQDMEALAAGQPGVRAVQAQWAWDPERQLPAVHVWYIGPAGQAGPITTSLRAASAPATPITVAGAEAVPATLAADLRVHRDHQRAVVIDEVVRTLTTPVSGLLSAERIGVGVPLFRSVLLAEILTVPGVTGVAGLTWQDAGFADYGYQPGNGRWFQVSLTVTATEDQDA</sequence>
<gene>
    <name evidence="1" type="ORF">QLQ12_36600</name>
</gene>
<reference evidence="1 2" key="1">
    <citation type="submission" date="2023-05" db="EMBL/GenBank/DDBJ databases">
        <title>Actinoplanes sp. NEAU-A12 genome sequencing.</title>
        <authorList>
            <person name="Wang Z.-S."/>
        </authorList>
    </citation>
    <scope>NUCLEOTIDE SEQUENCE [LARGE SCALE GENOMIC DNA]</scope>
    <source>
        <strain evidence="1 2">NEAU-A12</strain>
    </source>
</reference>
<dbReference type="EMBL" id="JASCTH010000030">
    <property type="protein sequence ID" value="MDI6104127.1"/>
    <property type="molecule type" value="Genomic_DNA"/>
</dbReference>
<organism evidence="1 2">
    <name type="scientific">Actinoplanes sandaracinus</name>
    <dbReference type="NCBI Taxonomy" id="3045177"/>
    <lineage>
        <taxon>Bacteria</taxon>
        <taxon>Bacillati</taxon>
        <taxon>Actinomycetota</taxon>
        <taxon>Actinomycetes</taxon>
        <taxon>Micromonosporales</taxon>
        <taxon>Micromonosporaceae</taxon>
        <taxon>Actinoplanes</taxon>
    </lineage>
</organism>
<name>A0ABT6WWK6_9ACTN</name>
<evidence type="ECO:0000313" key="2">
    <source>
        <dbReference type="Proteomes" id="UP001241758"/>
    </source>
</evidence>